<organism evidence="1 2">
    <name type="scientific">Bacillus gobiensis</name>
    <dbReference type="NCBI Taxonomy" id="1441095"/>
    <lineage>
        <taxon>Bacteria</taxon>
        <taxon>Bacillati</taxon>
        <taxon>Bacillota</taxon>
        <taxon>Bacilli</taxon>
        <taxon>Bacillales</taxon>
        <taxon>Bacillaceae</taxon>
        <taxon>Bacillus</taxon>
    </lineage>
</organism>
<protein>
    <submittedName>
        <fullName evidence="1">Uncharacterized protein</fullName>
    </submittedName>
</protein>
<sequence length="74" mass="8464">MSEFKEYEKEKKLIDGLLANGYYISHVYENFNGSVLKFSHSQTGDVKQLIIGNADARKYFSNVIINQKEKNATS</sequence>
<proteinExistence type="predicted"/>
<keyword evidence="2" id="KW-1185">Reference proteome</keyword>
<dbReference type="EMBL" id="CP012600">
    <property type="protein sequence ID" value="ALC82483.1"/>
    <property type="molecule type" value="Genomic_DNA"/>
</dbReference>
<reference evidence="1 2" key="2">
    <citation type="journal article" date="2016" name="Int. J. Syst. Evol. Microbiol.">
        <title>Bacillus gobiensis sp. nov., isolated from a soil sample.</title>
        <authorList>
            <person name="Liu B."/>
            <person name="Liu G.H."/>
            <person name="Cetin S."/>
            <person name="Schumann P."/>
            <person name="Pan Z.Z."/>
            <person name="Chen Q.Q."/>
        </authorList>
    </citation>
    <scope>NUCLEOTIDE SEQUENCE [LARGE SCALE GENOMIC DNA]</scope>
    <source>
        <strain evidence="1 2">FJAT-4402</strain>
    </source>
</reference>
<evidence type="ECO:0000313" key="2">
    <source>
        <dbReference type="Proteomes" id="UP000067625"/>
    </source>
</evidence>
<reference evidence="2" key="1">
    <citation type="submission" date="2015-08" db="EMBL/GenBank/DDBJ databases">
        <title>Genome sequencing project for genomic taxonomy and phylogenomics of Bacillus-like bacteria.</title>
        <authorList>
            <person name="Liu B."/>
            <person name="Wang J."/>
            <person name="Zhu Y."/>
            <person name="Liu G."/>
            <person name="Chen Q."/>
            <person name="Chen Z."/>
            <person name="Lan J."/>
            <person name="Che J."/>
            <person name="Ge C."/>
            <person name="Shi H."/>
            <person name="Pan Z."/>
            <person name="Liu X."/>
        </authorList>
    </citation>
    <scope>NUCLEOTIDE SEQUENCE [LARGE SCALE GENOMIC DNA]</scope>
    <source>
        <strain evidence="2">FJAT-4402</strain>
    </source>
</reference>
<dbReference type="Proteomes" id="UP000067625">
    <property type="component" value="Chromosome"/>
</dbReference>
<dbReference type="PATRIC" id="fig|1441095.3.peg.2959"/>
<dbReference type="AlphaFoldDB" id="A0A0M4GAC9"/>
<accession>A0A0M4GAC9</accession>
<gene>
    <name evidence="1" type="ORF">AM592_13485</name>
</gene>
<dbReference type="STRING" id="1441095.AM592_13485"/>
<dbReference type="OrthoDB" id="2454651at2"/>
<dbReference type="RefSeq" id="WP_053604274.1">
    <property type="nucleotide sequence ID" value="NZ_CP012600.1"/>
</dbReference>
<name>A0A0M4GAC9_9BACI</name>
<evidence type="ECO:0000313" key="1">
    <source>
        <dbReference type="EMBL" id="ALC82483.1"/>
    </source>
</evidence>